<evidence type="ECO:0000313" key="2">
    <source>
        <dbReference type="WBParaSite" id="nRc.2.0.1.t04445-RA"/>
    </source>
</evidence>
<accession>A0A915HSR3</accession>
<dbReference type="GO" id="GO:0006914">
    <property type="term" value="P:autophagy"/>
    <property type="evidence" value="ECO:0007669"/>
    <property type="project" value="TreeGrafter"/>
</dbReference>
<dbReference type="WBParaSite" id="nRc.2.0.1.t04445-RA">
    <property type="protein sequence ID" value="nRc.2.0.1.t04445-RA"/>
    <property type="gene ID" value="nRc.2.0.1.g04445"/>
</dbReference>
<dbReference type="GO" id="GO:0016020">
    <property type="term" value="C:membrane"/>
    <property type="evidence" value="ECO:0007669"/>
    <property type="project" value="TreeGrafter"/>
</dbReference>
<dbReference type="GO" id="GO:0005737">
    <property type="term" value="C:cytoplasm"/>
    <property type="evidence" value="ECO:0007669"/>
    <property type="project" value="TreeGrafter"/>
</dbReference>
<protein>
    <submittedName>
        <fullName evidence="2">Uncharacterized protein</fullName>
    </submittedName>
</protein>
<evidence type="ECO:0000313" key="1">
    <source>
        <dbReference type="Proteomes" id="UP000887565"/>
    </source>
</evidence>
<proteinExistence type="predicted"/>
<keyword evidence="1" id="KW-1185">Reference proteome</keyword>
<sequence>MDPDLSSPINSPSETLHLKFGVQSLHKDNKELYERSLNFLLEYLREIRNEFWANKFLKVIDTHTLKILVEFRDSDGIVNFFSKELPNNNSPLIIDEDDIKSFCAAFSRLHELAIFYWFYISHGKSEAIKMWIRLCENESAMELPFLFGFLQRFNSSFDTLLPHLDWFFKTDSNETLGLLSCCKEDVNLICDYLKDNERLLLKFLEVLLIERKFE</sequence>
<organism evidence="1 2">
    <name type="scientific">Romanomermis culicivorax</name>
    <name type="common">Nematode worm</name>
    <dbReference type="NCBI Taxonomy" id="13658"/>
    <lineage>
        <taxon>Eukaryota</taxon>
        <taxon>Metazoa</taxon>
        <taxon>Ecdysozoa</taxon>
        <taxon>Nematoda</taxon>
        <taxon>Enoplea</taxon>
        <taxon>Dorylaimia</taxon>
        <taxon>Mermithida</taxon>
        <taxon>Mermithoidea</taxon>
        <taxon>Mermithidae</taxon>
        <taxon>Romanomermis</taxon>
    </lineage>
</organism>
<dbReference type="GO" id="GO:0034058">
    <property type="term" value="P:endosomal vesicle fusion"/>
    <property type="evidence" value="ECO:0007669"/>
    <property type="project" value="TreeGrafter"/>
</dbReference>
<dbReference type="AlphaFoldDB" id="A0A915HSR3"/>
<dbReference type="PANTHER" id="PTHR12894">
    <property type="entry name" value="CNH DOMAIN CONTAINING"/>
    <property type="match status" value="1"/>
</dbReference>
<dbReference type="PANTHER" id="PTHR12894:SF27">
    <property type="entry name" value="TRANSFORMING GROWTH FACTOR-BETA RECEPTOR-ASSOCIATED PROTEIN 1"/>
    <property type="match status" value="1"/>
</dbReference>
<dbReference type="Proteomes" id="UP000887565">
    <property type="component" value="Unplaced"/>
</dbReference>
<name>A0A915HSR3_ROMCU</name>
<reference evidence="2" key="1">
    <citation type="submission" date="2022-11" db="UniProtKB">
        <authorList>
            <consortium name="WormBaseParasite"/>
        </authorList>
    </citation>
    <scope>IDENTIFICATION</scope>
</reference>
<dbReference type="InterPro" id="IPR032914">
    <property type="entry name" value="Vam6/VPS39/TRAP1"/>
</dbReference>